<accession>A0A6H0Y3G4</accession>
<keyword evidence="1" id="KW-0732">Signal</keyword>
<proteinExistence type="predicted"/>
<evidence type="ECO:0000313" key="3">
    <source>
        <dbReference type="Proteomes" id="UP000503462"/>
    </source>
</evidence>
<organism evidence="2 3">
    <name type="scientific">Peltaster fructicola</name>
    <dbReference type="NCBI Taxonomy" id="286661"/>
    <lineage>
        <taxon>Eukaryota</taxon>
        <taxon>Fungi</taxon>
        <taxon>Dikarya</taxon>
        <taxon>Ascomycota</taxon>
        <taxon>Pezizomycotina</taxon>
        <taxon>Dothideomycetes</taxon>
        <taxon>Dothideomycetes incertae sedis</taxon>
        <taxon>Peltaster</taxon>
    </lineage>
</organism>
<gene>
    <name evidence="2" type="ORF">AMS68_006992</name>
</gene>
<evidence type="ECO:0000313" key="2">
    <source>
        <dbReference type="EMBL" id="QIX01475.1"/>
    </source>
</evidence>
<protein>
    <submittedName>
        <fullName evidence="2">Uncharacterized protein</fullName>
    </submittedName>
</protein>
<evidence type="ECO:0000256" key="1">
    <source>
        <dbReference type="SAM" id="SignalP"/>
    </source>
</evidence>
<sequence length="270" mass="30405">MQLSHTLVLTFAAVLPVTQGFPQLFHGSSGFISKGVFQHDGVEFELQTRDPHSSPAEAYQEYLDSIPDSLEERGYDPHKYPKYPWFNCTAEGTFVGGCNNHGDIAPKQFFNGAGYYGTKNHLKEMMTAAFKDGRGKQNPRSICRTLNGKDAATLCVSWWWPVEAALQPFQQISMIDFAMSCVGPKGLLSSSMRAGFDDDITDTRPPDYSMVCISNRANGCQPETQFCTDLWNMDERGRNYRYKEIQAHWDTDGRSFPWAQGPCTENCDDM</sequence>
<feature type="signal peptide" evidence="1">
    <location>
        <begin position="1"/>
        <end position="20"/>
    </location>
</feature>
<dbReference type="AlphaFoldDB" id="A0A6H0Y3G4"/>
<feature type="chain" id="PRO_5026049286" evidence="1">
    <location>
        <begin position="21"/>
        <end position="270"/>
    </location>
</feature>
<name>A0A6H0Y3G4_9PEZI</name>
<dbReference type="EMBL" id="CP051143">
    <property type="protein sequence ID" value="QIX01475.1"/>
    <property type="molecule type" value="Genomic_DNA"/>
</dbReference>
<reference evidence="2 3" key="1">
    <citation type="journal article" date="2016" name="Sci. Rep.">
        <title>Peltaster fructicola genome reveals evolution from an invasive phytopathogen to an ectophytic parasite.</title>
        <authorList>
            <person name="Xu C."/>
            <person name="Chen H."/>
            <person name="Gleason M.L."/>
            <person name="Xu J.R."/>
            <person name="Liu H."/>
            <person name="Zhang R."/>
            <person name="Sun G."/>
        </authorList>
    </citation>
    <scope>NUCLEOTIDE SEQUENCE [LARGE SCALE GENOMIC DNA]</scope>
    <source>
        <strain evidence="2 3">LNHT1506</strain>
    </source>
</reference>
<dbReference type="Proteomes" id="UP000503462">
    <property type="component" value="Chromosome 5"/>
</dbReference>
<keyword evidence="3" id="KW-1185">Reference proteome</keyword>